<organism evidence="9 10">
    <name type="scientific">Thermococcus piezophilus</name>
    <dbReference type="NCBI Taxonomy" id="1712654"/>
    <lineage>
        <taxon>Archaea</taxon>
        <taxon>Methanobacteriati</taxon>
        <taxon>Methanobacteriota</taxon>
        <taxon>Thermococci</taxon>
        <taxon>Thermococcales</taxon>
        <taxon>Thermococcaceae</taxon>
        <taxon>Thermococcus</taxon>
    </lineage>
</organism>
<dbReference type="InterPro" id="IPR002933">
    <property type="entry name" value="Peptidase_M20"/>
</dbReference>
<dbReference type="InterPro" id="IPR036264">
    <property type="entry name" value="Bact_exopeptidase_dim_dom"/>
</dbReference>
<sequence>MSETLERVSQEIENLRNDMVETLVELIKIPAISPNYGYEGEYDKAQKLLEIIKDWPFDKVEVYNAPDERAKNGVRPNILAYYYGENGEESPRLWILTHLDVVPPGDPSKWTVTEPFKPVVKEGKVYGRGSEDNGQSLVASLYAVRAMMNLGIRPKRTIVLAFVSDEETGSKYGIEWLMKEHPELFKENDLVLVPDGGNEDGTFIEVAEKSILWFRVKVRGKQVHASMPDKGLNAHRVALDYAYHLDKLLHERYSEKDELFDPPESTFEPTMVNGPADSPNIAPGEHEIVFDCRILPKYSIDEILSDAEKLAEEVKVKYSKEIGGEVLPEINVEVIQRLDAPEPTDPNSEIVKLLQTALKELRRKDAKVGGIGGGTFAAYFRKLGIPAVVWATLDEMAHQPNEYAKIDNMVEDAKVMAALALL</sequence>
<evidence type="ECO:0000256" key="6">
    <source>
        <dbReference type="ARBA" id="ARBA00022833"/>
    </source>
</evidence>
<keyword evidence="7" id="KW-0170">Cobalt</keyword>
<dbReference type="STRING" id="1712654.A7C91_03145"/>
<dbReference type="Pfam" id="PF01546">
    <property type="entry name" value="Peptidase_M20"/>
    <property type="match status" value="1"/>
</dbReference>
<evidence type="ECO:0000313" key="10">
    <source>
        <dbReference type="Proteomes" id="UP000076969"/>
    </source>
</evidence>
<keyword evidence="5" id="KW-0378">Hydrolase</keyword>
<dbReference type="NCBIfam" id="NF010589">
    <property type="entry name" value="PRK13983.1"/>
    <property type="match status" value="1"/>
</dbReference>
<dbReference type="Gene3D" id="3.30.70.360">
    <property type="match status" value="1"/>
</dbReference>
<dbReference type="PANTHER" id="PTHR43808:SF32">
    <property type="entry name" value="ARGE_DAPE-RELATED DEACYLASE"/>
    <property type="match status" value="1"/>
</dbReference>
<comment type="cofactor">
    <cofactor evidence="2">
        <name>Zn(2+)</name>
        <dbReference type="ChEBI" id="CHEBI:29105"/>
    </cofactor>
</comment>
<dbReference type="Proteomes" id="UP000076969">
    <property type="component" value="Chromosome"/>
</dbReference>
<keyword evidence="9" id="KW-0032">Aminotransferase</keyword>
<protein>
    <submittedName>
        <fullName evidence="9">Diaminopimelate aminotransferase</fullName>
    </submittedName>
</protein>
<dbReference type="SUPFAM" id="SSF55031">
    <property type="entry name" value="Bacterial exopeptidase dimerisation domain"/>
    <property type="match status" value="1"/>
</dbReference>
<dbReference type="GO" id="GO:0046872">
    <property type="term" value="F:metal ion binding"/>
    <property type="evidence" value="ECO:0007669"/>
    <property type="project" value="UniProtKB-KW"/>
</dbReference>
<evidence type="ECO:0000259" key="8">
    <source>
        <dbReference type="Pfam" id="PF07687"/>
    </source>
</evidence>
<name>A0A172WFS3_9EURY</name>
<keyword evidence="10" id="KW-1185">Reference proteome</keyword>
<evidence type="ECO:0000256" key="4">
    <source>
        <dbReference type="ARBA" id="ARBA00022723"/>
    </source>
</evidence>
<dbReference type="KEGG" id="tpie:A7C91_03145"/>
<accession>A0A172WFS3</accession>
<gene>
    <name evidence="9" type="ORF">A7C91_03145</name>
</gene>
<evidence type="ECO:0000256" key="7">
    <source>
        <dbReference type="ARBA" id="ARBA00023285"/>
    </source>
</evidence>
<dbReference type="PANTHER" id="PTHR43808">
    <property type="entry name" value="ACETYLORNITHINE DEACETYLASE"/>
    <property type="match status" value="1"/>
</dbReference>
<dbReference type="RefSeq" id="WP_068664836.1">
    <property type="nucleotide sequence ID" value="NZ_CP015520.1"/>
</dbReference>
<keyword evidence="6" id="KW-0862">Zinc</keyword>
<evidence type="ECO:0000256" key="1">
    <source>
        <dbReference type="ARBA" id="ARBA00001941"/>
    </source>
</evidence>
<dbReference type="NCBIfam" id="TIGR01910">
    <property type="entry name" value="DapE-ArgE"/>
    <property type="match status" value="1"/>
</dbReference>
<keyword evidence="4" id="KW-0479">Metal-binding</keyword>
<reference evidence="10" key="1">
    <citation type="journal article" date="2016" name="Syst. Appl. Microbiol.">
        <title>Thermococcus piezophilus sp. nov., a novel hyperthermophilic and piezophilic archaeon with a broad pressure range for growth, isolated from a deepest hydrothermal vent at the Mid-Cayman Rise.</title>
        <authorList>
            <person name="Dalmasso C."/>
            <person name="Oger P."/>
            <person name="Selva G."/>
            <person name="Courtine D."/>
            <person name="L'Haridon S."/>
            <person name="Garlaschelli A."/>
            <person name="Roussel E."/>
            <person name="Miyazaki J."/>
            <person name="Reveillaud J."/>
            <person name="Jebbar M."/>
            <person name="Takai K."/>
            <person name="Maignien L."/>
            <person name="Alain K."/>
        </authorList>
    </citation>
    <scope>NUCLEOTIDE SEQUENCE [LARGE SCALE GENOMIC DNA]</scope>
    <source>
        <strain evidence="10">CDGS</strain>
    </source>
</reference>
<comment type="similarity">
    <text evidence="3">Belongs to the peptidase M20A family.</text>
</comment>
<dbReference type="EMBL" id="CP015520">
    <property type="protein sequence ID" value="ANF22287.1"/>
    <property type="molecule type" value="Genomic_DNA"/>
</dbReference>
<proteinExistence type="inferred from homology"/>
<comment type="cofactor">
    <cofactor evidence="1">
        <name>Co(2+)</name>
        <dbReference type="ChEBI" id="CHEBI:48828"/>
    </cofactor>
</comment>
<feature type="domain" description="Peptidase M20 dimerisation" evidence="8">
    <location>
        <begin position="206"/>
        <end position="318"/>
    </location>
</feature>
<dbReference type="SUPFAM" id="SSF53187">
    <property type="entry name" value="Zn-dependent exopeptidases"/>
    <property type="match status" value="1"/>
</dbReference>
<evidence type="ECO:0000256" key="5">
    <source>
        <dbReference type="ARBA" id="ARBA00022801"/>
    </source>
</evidence>
<dbReference type="AlphaFoldDB" id="A0A172WFS3"/>
<evidence type="ECO:0000313" key="9">
    <source>
        <dbReference type="EMBL" id="ANF22287.1"/>
    </source>
</evidence>
<dbReference type="Pfam" id="PF07687">
    <property type="entry name" value="M20_dimer"/>
    <property type="match status" value="1"/>
</dbReference>
<dbReference type="Gene3D" id="3.40.630.10">
    <property type="entry name" value="Zn peptidases"/>
    <property type="match status" value="2"/>
</dbReference>
<dbReference type="InterPro" id="IPR050072">
    <property type="entry name" value="Peptidase_M20A"/>
</dbReference>
<dbReference type="GO" id="GO:0016787">
    <property type="term" value="F:hydrolase activity"/>
    <property type="evidence" value="ECO:0007669"/>
    <property type="project" value="UniProtKB-KW"/>
</dbReference>
<dbReference type="InterPro" id="IPR010182">
    <property type="entry name" value="ArgE/DapE"/>
</dbReference>
<evidence type="ECO:0000256" key="3">
    <source>
        <dbReference type="ARBA" id="ARBA00006247"/>
    </source>
</evidence>
<evidence type="ECO:0000256" key="2">
    <source>
        <dbReference type="ARBA" id="ARBA00001947"/>
    </source>
</evidence>
<keyword evidence="9" id="KW-0808">Transferase</keyword>
<dbReference type="GO" id="GO:0008483">
    <property type="term" value="F:transaminase activity"/>
    <property type="evidence" value="ECO:0007669"/>
    <property type="project" value="UniProtKB-KW"/>
</dbReference>
<dbReference type="GeneID" id="28495157"/>
<dbReference type="InterPro" id="IPR011650">
    <property type="entry name" value="Peptidase_M20_dimer"/>
</dbReference>
<dbReference type="OrthoDB" id="24854at2157"/>